<dbReference type="EMBL" id="NCKW01011104">
    <property type="protein sequence ID" value="POM64432.1"/>
    <property type="molecule type" value="Genomic_DNA"/>
</dbReference>
<gene>
    <name evidence="2" type="ORF">PHPALM_20032</name>
</gene>
<dbReference type="AlphaFoldDB" id="A0A2P4XFW5"/>
<comment type="caution">
    <text evidence="2">The sequence shown here is derived from an EMBL/GenBank/DDBJ whole genome shotgun (WGS) entry which is preliminary data.</text>
</comment>
<name>A0A2P4XFW5_9STRA</name>
<protein>
    <submittedName>
        <fullName evidence="2">Cleavage inducible protein</fullName>
    </submittedName>
</protein>
<evidence type="ECO:0000313" key="2">
    <source>
        <dbReference type="EMBL" id="POM64432.1"/>
    </source>
</evidence>
<feature type="transmembrane region" description="Helical" evidence="1">
    <location>
        <begin position="12"/>
        <end position="30"/>
    </location>
</feature>
<dbReference type="Proteomes" id="UP000237271">
    <property type="component" value="Unassembled WGS sequence"/>
</dbReference>
<reference evidence="2 3" key="1">
    <citation type="journal article" date="2017" name="Genome Biol. Evol.">
        <title>Phytophthora megakarya and P. palmivora, closely related causal agents of cacao black pod rot, underwent increases in genome sizes and gene numbers by different mechanisms.</title>
        <authorList>
            <person name="Ali S.S."/>
            <person name="Shao J."/>
            <person name="Lary D.J."/>
            <person name="Kronmiller B."/>
            <person name="Shen D."/>
            <person name="Strem M.D."/>
            <person name="Amoako-Attah I."/>
            <person name="Akrofi A.Y."/>
            <person name="Begoude B.A."/>
            <person name="Ten Hoopen G.M."/>
            <person name="Coulibaly K."/>
            <person name="Kebe B.I."/>
            <person name="Melnick R.L."/>
            <person name="Guiltinan M.J."/>
            <person name="Tyler B.M."/>
            <person name="Meinhardt L.W."/>
            <person name="Bailey B.A."/>
        </authorList>
    </citation>
    <scope>NUCLEOTIDE SEQUENCE [LARGE SCALE GENOMIC DNA]</scope>
    <source>
        <strain evidence="3">sbr112.9</strain>
    </source>
</reference>
<organism evidence="2 3">
    <name type="scientific">Phytophthora palmivora</name>
    <dbReference type="NCBI Taxonomy" id="4796"/>
    <lineage>
        <taxon>Eukaryota</taxon>
        <taxon>Sar</taxon>
        <taxon>Stramenopiles</taxon>
        <taxon>Oomycota</taxon>
        <taxon>Peronosporomycetes</taxon>
        <taxon>Peronosporales</taxon>
        <taxon>Peronosporaceae</taxon>
        <taxon>Phytophthora</taxon>
    </lineage>
</organism>
<proteinExistence type="predicted"/>
<keyword evidence="1" id="KW-1133">Transmembrane helix</keyword>
<evidence type="ECO:0000313" key="3">
    <source>
        <dbReference type="Proteomes" id="UP000237271"/>
    </source>
</evidence>
<keyword evidence="1" id="KW-0472">Membrane</keyword>
<keyword evidence="3" id="KW-1185">Reference proteome</keyword>
<evidence type="ECO:0000256" key="1">
    <source>
        <dbReference type="SAM" id="Phobius"/>
    </source>
</evidence>
<sequence>MTCVLATQKNVVVILMTLVILKLLNFNVVFNFKLKTYVEEFQCHYFNSNLIIHFFVISQTIETIYIAMASVLKQGVDHSAACVNYQRDARNGAKPAETSFGLLDDCVGQKIKVFLYKKVVICFKFLVIRTTLPTEWKRGVEMPFAS</sequence>
<accession>A0A2P4XFW5</accession>
<feature type="transmembrane region" description="Helical" evidence="1">
    <location>
        <begin position="50"/>
        <end position="72"/>
    </location>
</feature>
<keyword evidence="1" id="KW-0812">Transmembrane</keyword>